<dbReference type="EMBL" id="JALNTZ010000004">
    <property type="protein sequence ID" value="KAJ3655487.1"/>
    <property type="molecule type" value="Genomic_DNA"/>
</dbReference>
<gene>
    <name evidence="2" type="ORF">Zmor_014617</name>
</gene>
<evidence type="ECO:0000256" key="1">
    <source>
        <dbReference type="SAM" id="Coils"/>
    </source>
</evidence>
<dbReference type="Gene3D" id="2.60.120.650">
    <property type="entry name" value="Cupin"/>
    <property type="match status" value="1"/>
</dbReference>
<feature type="coiled-coil region" evidence="1">
    <location>
        <begin position="74"/>
        <end position="101"/>
    </location>
</feature>
<dbReference type="Proteomes" id="UP001168821">
    <property type="component" value="Unassembled WGS sequence"/>
</dbReference>
<name>A0AA38IF14_9CUCU</name>
<reference evidence="2" key="1">
    <citation type="journal article" date="2023" name="G3 (Bethesda)">
        <title>Whole genome assemblies of Zophobas morio and Tenebrio molitor.</title>
        <authorList>
            <person name="Kaur S."/>
            <person name="Stinson S.A."/>
            <person name="diCenzo G.C."/>
        </authorList>
    </citation>
    <scope>NUCLEOTIDE SEQUENCE</scope>
    <source>
        <strain evidence="2">QUZm001</strain>
    </source>
</reference>
<comment type="caution">
    <text evidence="2">The sequence shown here is derived from an EMBL/GenBank/DDBJ whole genome shotgun (WGS) entry which is preliminary data.</text>
</comment>
<evidence type="ECO:0000313" key="3">
    <source>
        <dbReference type="Proteomes" id="UP001168821"/>
    </source>
</evidence>
<dbReference type="InterPro" id="IPR011011">
    <property type="entry name" value="Znf_FYVE_PHD"/>
</dbReference>
<evidence type="ECO:0008006" key="4">
    <source>
        <dbReference type="Google" id="ProtNLM"/>
    </source>
</evidence>
<proteinExistence type="predicted"/>
<dbReference type="PANTHER" id="PTHR37445:SF3">
    <property type="entry name" value="ZINC FINGER PHD-TYPE DOMAIN-CONTAINING PROTEIN"/>
    <property type="match status" value="1"/>
</dbReference>
<dbReference type="PANTHER" id="PTHR37445">
    <property type="entry name" value="PROTEIN CBG24663"/>
    <property type="match status" value="1"/>
</dbReference>
<sequence>MFTCVNCGIGDKNKTGLINCDACQGYLHLSCLGLSENEAKLTRSKSKAIKVVCNTCNANISQFKDMKALMTSFEAQFTTTINQLKENLQEQINELKNKASLVTPEKMEFEDIVQEFTERQKRKVNIIVYGHAESTSAINKEQRIEAENAEVKSILLTIKPDLQLTNSQVRRLGKYVETNTHPRPIRITLNNEEDVIGILRNARVLKSHDQFKHISLSSDRTPRQLAYYKTLKQQLFIRTANGEKNLSLKYQNGIPKIISNLN</sequence>
<organism evidence="2 3">
    <name type="scientific">Zophobas morio</name>
    <dbReference type="NCBI Taxonomy" id="2755281"/>
    <lineage>
        <taxon>Eukaryota</taxon>
        <taxon>Metazoa</taxon>
        <taxon>Ecdysozoa</taxon>
        <taxon>Arthropoda</taxon>
        <taxon>Hexapoda</taxon>
        <taxon>Insecta</taxon>
        <taxon>Pterygota</taxon>
        <taxon>Neoptera</taxon>
        <taxon>Endopterygota</taxon>
        <taxon>Coleoptera</taxon>
        <taxon>Polyphaga</taxon>
        <taxon>Cucujiformia</taxon>
        <taxon>Tenebrionidae</taxon>
        <taxon>Zophobas</taxon>
    </lineage>
</organism>
<keyword evidence="1" id="KW-0175">Coiled coil</keyword>
<dbReference type="SUPFAM" id="SSF57903">
    <property type="entry name" value="FYVE/PHD zinc finger"/>
    <property type="match status" value="1"/>
</dbReference>
<protein>
    <recommendedName>
        <fullName evidence="4">PHD-type domain-containing protein</fullName>
    </recommendedName>
</protein>
<accession>A0AA38IF14</accession>
<dbReference type="CDD" id="cd15489">
    <property type="entry name" value="PHD_SF"/>
    <property type="match status" value="1"/>
</dbReference>
<keyword evidence="3" id="KW-1185">Reference proteome</keyword>
<evidence type="ECO:0000313" key="2">
    <source>
        <dbReference type="EMBL" id="KAJ3655487.1"/>
    </source>
</evidence>
<dbReference type="AlphaFoldDB" id="A0AA38IF14"/>